<proteinExistence type="predicted"/>
<evidence type="ECO:0000313" key="11">
    <source>
        <dbReference type="Proteomes" id="UP000176336"/>
    </source>
</evidence>
<evidence type="ECO:0000256" key="5">
    <source>
        <dbReference type="ARBA" id="ARBA00022989"/>
    </source>
</evidence>
<comment type="caution">
    <text evidence="10">The sequence shown here is derived from an EMBL/GenBank/DDBJ whole genome shotgun (WGS) entry which is preliminary data.</text>
</comment>
<feature type="transmembrane region" description="Helical" evidence="7">
    <location>
        <begin position="163"/>
        <end position="180"/>
    </location>
</feature>
<dbReference type="PROSITE" id="PS00211">
    <property type="entry name" value="ABC_TRANSPORTER_1"/>
    <property type="match status" value="1"/>
</dbReference>
<evidence type="ECO:0008006" key="12">
    <source>
        <dbReference type="Google" id="ProtNLM"/>
    </source>
</evidence>
<feature type="transmembrane region" description="Helical" evidence="7">
    <location>
        <begin position="247"/>
        <end position="266"/>
    </location>
</feature>
<dbReference type="EMBL" id="MFCR01000010">
    <property type="protein sequence ID" value="OGE18786.1"/>
    <property type="molecule type" value="Genomic_DNA"/>
</dbReference>
<keyword evidence="4" id="KW-0067">ATP-binding</keyword>
<dbReference type="SMART" id="SM00382">
    <property type="entry name" value="AAA"/>
    <property type="match status" value="1"/>
</dbReference>
<comment type="subcellular location">
    <subcellularLocation>
        <location evidence="1">Cell membrane</location>
        <topology evidence="1">Multi-pass membrane protein</topology>
    </subcellularLocation>
</comment>
<dbReference type="CDD" id="cd07346">
    <property type="entry name" value="ABC_6TM_exporters"/>
    <property type="match status" value="1"/>
</dbReference>
<dbReference type="InterPro" id="IPR039421">
    <property type="entry name" value="Type_1_exporter"/>
</dbReference>
<evidence type="ECO:0000259" key="9">
    <source>
        <dbReference type="PROSITE" id="PS50929"/>
    </source>
</evidence>
<sequence>MNFVQKIWGLMKPFHKDFYLIVSVTVIFQIVRMASPFMFGKILDLLISTKGLLTFQTAAFVIGGLIGVRILSLIIDYAIDIILVRLLWKSEQYVSRATFNKLLQLSIDYHERENTGNKINIVNKGRDKLIDLLATYGWNFQPVVIQLIVSAAIMAFVNWTFGLIFAASIIPFVINMLLTYRGTQKYRSKRHDAYEASSGEIGDALTNITVVKAFAQEKRESEAFSSIWDSIKAFSVKEFRLHMINGFLRSLSIEIMYAVLLIVGIFEIRAGYITVGSLVFLISLTERAYSNIFQLGWIYERAIDASEPVDRVISLLAQKPTITNSPNAIVLKDITGRVSFKHVSFAYNRKRVLKNASFTIPAGSFTALVGKSGGGKSTIAKLLSRYYDPQSGSIVIDSKYNLRDLDLDTYRGKTAVVFQDSPVPNRKIWEVIAYSAGKTEFAEVKNRVYAAAKQAFADEFIIQLSDGYQTLIGERGVKLSGGQRQRLAIARALFAEPKILIMDEPTSHLDIHSESLIQEALKNLSSERSFTKIIIAHRLSTVKSADQILVVEKGKIAERGTHRALLARNGVYAKIVAQSGLKG</sequence>
<feature type="transmembrane region" description="Helical" evidence="7">
    <location>
        <begin position="136"/>
        <end position="157"/>
    </location>
</feature>
<evidence type="ECO:0000256" key="7">
    <source>
        <dbReference type="SAM" id="Phobius"/>
    </source>
</evidence>
<dbReference type="GO" id="GO:0005524">
    <property type="term" value="F:ATP binding"/>
    <property type="evidence" value="ECO:0007669"/>
    <property type="project" value="UniProtKB-KW"/>
</dbReference>
<evidence type="ECO:0000256" key="4">
    <source>
        <dbReference type="ARBA" id="ARBA00022840"/>
    </source>
</evidence>
<evidence type="ECO:0000256" key="1">
    <source>
        <dbReference type="ARBA" id="ARBA00004651"/>
    </source>
</evidence>
<dbReference type="InterPro" id="IPR036640">
    <property type="entry name" value="ABC1_TM_sf"/>
</dbReference>
<feature type="domain" description="ABC transporter" evidence="8">
    <location>
        <begin position="338"/>
        <end position="578"/>
    </location>
</feature>
<dbReference type="InterPro" id="IPR003439">
    <property type="entry name" value="ABC_transporter-like_ATP-bd"/>
</dbReference>
<dbReference type="GO" id="GO:0015421">
    <property type="term" value="F:ABC-type oligopeptide transporter activity"/>
    <property type="evidence" value="ECO:0007669"/>
    <property type="project" value="TreeGrafter"/>
</dbReference>
<dbReference type="Proteomes" id="UP000176336">
    <property type="component" value="Unassembled WGS sequence"/>
</dbReference>
<reference evidence="10 11" key="1">
    <citation type="journal article" date="2016" name="Nat. Commun.">
        <title>Thousands of microbial genomes shed light on interconnected biogeochemical processes in an aquifer system.</title>
        <authorList>
            <person name="Anantharaman K."/>
            <person name="Brown C.T."/>
            <person name="Hug L.A."/>
            <person name="Sharon I."/>
            <person name="Castelle C.J."/>
            <person name="Probst A.J."/>
            <person name="Thomas B.C."/>
            <person name="Singh A."/>
            <person name="Wilkins M.J."/>
            <person name="Karaoz U."/>
            <person name="Brodie E.L."/>
            <person name="Williams K.H."/>
            <person name="Hubbard S.S."/>
            <person name="Banfield J.F."/>
        </authorList>
    </citation>
    <scope>NUCLEOTIDE SEQUENCE [LARGE SCALE GENOMIC DNA]</scope>
</reference>
<evidence type="ECO:0000313" key="10">
    <source>
        <dbReference type="EMBL" id="OGE18786.1"/>
    </source>
</evidence>
<dbReference type="Pfam" id="PF00005">
    <property type="entry name" value="ABC_tran"/>
    <property type="match status" value="1"/>
</dbReference>
<dbReference type="Gene3D" id="1.20.1560.10">
    <property type="entry name" value="ABC transporter type 1, transmembrane domain"/>
    <property type="match status" value="1"/>
</dbReference>
<dbReference type="PANTHER" id="PTHR43394:SF1">
    <property type="entry name" value="ATP-BINDING CASSETTE SUB-FAMILY B MEMBER 10, MITOCHONDRIAL"/>
    <property type="match status" value="1"/>
</dbReference>
<dbReference type="InterPro" id="IPR027417">
    <property type="entry name" value="P-loop_NTPase"/>
</dbReference>
<keyword evidence="6 7" id="KW-0472">Membrane</keyword>
<evidence type="ECO:0000256" key="6">
    <source>
        <dbReference type="ARBA" id="ARBA00023136"/>
    </source>
</evidence>
<dbReference type="GO" id="GO:0005886">
    <property type="term" value="C:plasma membrane"/>
    <property type="evidence" value="ECO:0007669"/>
    <property type="project" value="UniProtKB-SubCell"/>
</dbReference>
<evidence type="ECO:0000259" key="8">
    <source>
        <dbReference type="PROSITE" id="PS50893"/>
    </source>
</evidence>
<dbReference type="SUPFAM" id="SSF52540">
    <property type="entry name" value="P-loop containing nucleoside triphosphate hydrolases"/>
    <property type="match status" value="1"/>
</dbReference>
<keyword evidence="2 7" id="KW-0812">Transmembrane</keyword>
<dbReference type="FunFam" id="3.40.50.300:FF:000218">
    <property type="entry name" value="Multidrug ABC transporter ATP-binding protein"/>
    <property type="match status" value="1"/>
</dbReference>
<protein>
    <recommendedName>
        <fullName evidence="12">ABC transporter ATP-binding protein</fullName>
    </recommendedName>
</protein>
<gene>
    <name evidence="10" type="ORF">A2871_02105</name>
</gene>
<feature type="domain" description="ABC transmembrane type-1" evidence="9">
    <location>
        <begin position="20"/>
        <end position="304"/>
    </location>
</feature>
<feature type="transmembrane region" description="Helical" evidence="7">
    <location>
        <begin position="59"/>
        <end position="88"/>
    </location>
</feature>
<dbReference type="SUPFAM" id="SSF90123">
    <property type="entry name" value="ABC transporter transmembrane region"/>
    <property type="match status" value="1"/>
</dbReference>
<keyword evidence="5 7" id="KW-1133">Transmembrane helix</keyword>
<dbReference type="GO" id="GO:0016887">
    <property type="term" value="F:ATP hydrolysis activity"/>
    <property type="evidence" value="ECO:0007669"/>
    <property type="project" value="InterPro"/>
</dbReference>
<dbReference type="InterPro" id="IPR003593">
    <property type="entry name" value="AAA+_ATPase"/>
</dbReference>
<organism evidence="10 11">
    <name type="scientific">Candidatus Daviesbacteria bacterium RIFCSPHIGHO2_01_FULL_41_23</name>
    <dbReference type="NCBI Taxonomy" id="1797764"/>
    <lineage>
        <taxon>Bacteria</taxon>
        <taxon>Candidatus Daviesiibacteriota</taxon>
    </lineage>
</organism>
<dbReference type="Gene3D" id="3.40.50.300">
    <property type="entry name" value="P-loop containing nucleotide triphosphate hydrolases"/>
    <property type="match status" value="1"/>
</dbReference>
<dbReference type="PANTHER" id="PTHR43394">
    <property type="entry name" value="ATP-DEPENDENT PERMEASE MDL1, MITOCHONDRIAL"/>
    <property type="match status" value="1"/>
</dbReference>
<dbReference type="Pfam" id="PF00664">
    <property type="entry name" value="ABC_membrane"/>
    <property type="match status" value="1"/>
</dbReference>
<dbReference type="AlphaFoldDB" id="A0A1F5IR43"/>
<keyword evidence="3" id="KW-0547">Nucleotide-binding</keyword>
<dbReference type="InterPro" id="IPR017871">
    <property type="entry name" value="ABC_transporter-like_CS"/>
</dbReference>
<dbReference type="PROSITE" id="PS50929">
    <property type="entry name" value="ABC_TM1F"/>
    <property type="match status" value="1"/>
</dbReference>
<dbReference type="InterPro" id="IPR011527">
    <property type="entry name" value="ABC1_TM_dom"/>
</dbReference>
<accession>A0A1F5IR43</accession>
<evidence type="ECO:0000256" key="2">
    <source>
        <dbReference type="ARBA" id="ARBA00022692"/>
    </source>
</evidence>
<evidence type="ECO:0000256" key="3">
    <source>
        <dbReference type="ARBA" id="ARBA00022741"/>
    </source>
</evidence>
<name>A0A1F5IR43_9BACT</name>
<feature type="transmembrane region" description="Helical" evidence="7">
    <location>
        <begin position="18"/>
        <end position="39"/>
    </location>
</feature>
<dbReference type="PROSITE" id="PS50893">
    <property type="entry name" value="ABC_TRANSPORTER_2"/>
    <property type="match status" value="1"/>
</dbReference>